<accession>A0A9W6K5C6</accession>
<evidence type="ECO:0000313" key="3">
    <source>
        <dbReference type="Proteomes" id="UP001143328"/>
    </source>
</evidence>
<comment type="caution">
    <text evidence="2">The sequence shown here is derived from an EMBL/GenBank/DDBJ whole genome shotgun (WGS) entry which is preliminary data.</text>
</comment>
<dbReference type="EMBL" id="BSFN01000003">
    <property type="protein sequence ID" value="GLK88551.1"/>
    <property type="molecule type" value="Genomic_DNA"/>
</dbReference>
<protein>
    <submittedName>
        <fullName evidence="2">Uncharacterized protein</fullName>
    </submittedName>
</protein>
<organism evidence="2 3">
    <name type="scientific">Pseudomonas turukhanskensis</name>
    <dbReference type="NCBI Taxonomy" id="1806536"/>
    <lineage>
        <taxon>Bacteria</taxon>
        <taxon>Pseudomonadati</taxon>
        <taxon>Pseudomonadota</taxon>
        <taxon>Gammaproteobacteria</taxon>
        <taxon>Pseudomonadales</taxon>
        <taxon>Pseudomonadaceae</taxon>
        <taxon>Pseudomonas</taxon>
    </lineage>
</organism>
<evidence type="ECO:0000256" key="1">
    <source>
        <dbReference type="SAM" id="SignalP"/>
    </source>
</evidence>
<feature type="signal peptide" evidence="1">
    <location>
        <begin position="1"/>
        <end position="24"/>
    </location>
</feature>
<feature type="chain" id="PRO_5040962318" evidence="1">
    <location>
        <begin position="25"/>
        <end position="412"/>
    </location>
</feature>
<keyword evidence="1" id="KW-0732">Signal</keyword>
<dbReference type="Proteomes" id="UP001143328">
    <property type="component" value="Unassembled WGS sequence"/>
</dbReference>
<dbReference type="AlphaFoldDB" id="A0A9W6K5C6"/>
<dbReference type="RefSeq" id="WP_271194757.1">
    <property type="nucleotide sequence ID" value="NZ_BSFN01000003.1"/>
</dbReference>
<gene>
    <name evidence="2" type="ORF">GCM10017655_16130</name>
</gene>
<name>A0A9W6K5C6_9PSED</name>
<evidence type="ECO:0000313" key="2">
    <source>
        <dbReference type="EMBL" id="GLK88551.1"/>
    </source>
</evidence>
<proteinExistence type="predicted"/>
<sequence length="412" mass="45989">MKTRLPWLALLLIAGLGASTLCVAQSLAPENHRVSVRVLDPAAPPLSQWRVKVYVSYRPLVEGSPNTTETTTSRANCATPSRFGSIVPSFKTCTVTRNREVQRMLPAAQMKAAGPNTLNLDVAPVIEDHGGTFAIADLVLAYMTCAKGCEDQRMDIRLSCYADDVDHGEVLADGVVLSYSRGAKAHPGVADCGLRLGDETTWSNRDTVIARIRGHFADEQQMVSHDLLSTFPAIPTPDNRWVWNAARGNNDLSDYCAIPEQQSYVNSTYYATLPPAVGWPYQHKTEVYVTSKPSGEVCTIWLTGTGDESYMRYFYNFADGQLVKAYTMDEPDDVSREWRWVNGEPWEFTRRQVPDSIAGHDAILYWHKTAAQLWPKRMDYQPNLKEFAALRAFAQQLYVRFPAKENAGEGPQ</sequence>
<reference evidence="2" key="2">
    <citation type="submission" date="2023-01" db="EMBL/GenBank/DDBJ databases">
        <authorList>
            <person name="Sun Q."/>
            <person name="Evtushenko L."/>
        </authorList>
    </citation>
    <scope>NUCLEOTIDE SEQUENCE</scope>
    <source>
        <strain evidence="2">VKM B-2935</strain>
    </source>
</reference>
<keyword evidence="3" id="KW-1185">Reference proteome</keyword>
<reference evidence="2" key="1">
    <citation type="journal article" date="2014" name="Int. J. Syst. Evol. Microbiol.">
        <title>Complete genome sequence of Corynebacterium casei LMG S-19264T (=DSM 44701T), isolated from a smear-ripened cheese.</title>
        <authorList>
            <consortium name="US DOE Joint Genome Institute (JGI-PGF)"/>
            <person name="Walter F."/>
            <person name="Albersmeier A."/>
            <person name="Kalinowski J."/>
            <person name="Ruckert C."/>
        </authorList>
    </citation>
    <scope>NUCLEOTIDE SEQUENCE</scope>
    <source>
        <strain evidence="2">VKM B-2935</strain>
    </source>
</reference>